<evidence type="ECO:0000256" key="4">
    <source>
        <dbReference type="ARBA" id="ARBA00023239"/>
    </source>
</evidence>
<dbReference type="Gene3D" id="3.90.1150.10">
    <property type="entry name" value="Aspartate Aminotransferase, domain 1"/>
    <property type="match status" value="1"/>
</dbReference>
<dbReference type="PIRSF" id="PIRSF001434">
    <property type="entry name" value="CGS"/>
    <property type="match status" value="1"/>
</dbReference>
<dbReference type="SUPFAM" id="SSF53383">
    <property type="entry name" value="PLP-dependent transferases"/>
    <property type="match status" value="1"/>
</dbReference>
<keyword evidence="10" id="KW-1185">Reference proteome</keyword>
<evidence type="ECO:0000256" key="6">
    <source>
        <dbReference type="PIRSR" id="PIRSR001434-2"/>
    </source>
</evidence>
<gene>
    <name evidence="9" type="ORF">IQ26_02252</name>
</gene>
<dbReference type="OrthoDB" id="9790858at2"/>
<dbReference type="PANTHER" id="PTHR43500">
    <property type="entry name" value="CYSTATHIONINE BETA-LYASE-RELATED"/>
    <property type="match status" value="1"/>
</dbReference>
<dbReference type="InterPro" id="IPR015421">
    <property type="entry name" value="PyrdxlP-dep_Trfase_major"/>
</dbReference>
<reference evidence="9 10" key="1">
    <citation type="journal article" date="2015" name="Stand. Genomic Sci.">
        <title>Genomic Encyclopedia of Bacterial and Archaeal Type Strains, Phase III: the genomes of soil and plant-associated and newly described type strains.</title>
        <authorList>
            <person name="Whitman W.B."/>
            <person name="Woyke T."/>
            <person name="Klenk H.P."/>
            <person name="Zhou Y."/>
            <person name="Lilburn T.G."/>
            <person name="Beck B.J."/>
            <person name="De Vos P."/>
            <person name="Vandamme P."/>
            <person name="Eisen J.A."/>
            <person name="Garrity G."/>
            <person name="Hugenholtz P."/>
            <person name="Kyrpides N.C."/>
        </authorList>
    </citation>
    <scope>NUCLEOTIDE SEQUENCE [LARGE SCALE GENOMIC DNA]</scope>
    <source>
        <strain evidence="9 10">CGMCC 1.2546</strain>
    </source>
</reference>
<sequence>MTQRDDTSHVHPPKRSQEPFQSLAMPVERASTVIFDDLESFERRVARLYDGFSYGLYGTPTSRQLEDHIAMLEHATRALIVPSGMAAIVLATMATCRGGDRVLMPETLYGPARDMMARFLGPLGIHAVSYDPRLDAGIAALLDDTTRLVWVESPGSTTLEVQDVPAIVAVAHKAGALVAADNTWASHLLFKPLDYNVDISMQALSKHAGGHGDLLMGSLAVRDEALFRRLKDTARFLGYGVSPEDCALCERGLMTMPVRMRHADATARSIMEWLSGRTEIAQLLHPCLPDHPGHAVWKRDFAGSAGVFSFVLRPELAPLQSKVLARMRLFRLGASWGGVHSLISVSDPRRDRPAPDWLKRGPVWRLSIGLEAPDDLLADLSQAFDLFAEGRRNGAALADAKAAE</sequence>
<dbReference type="InterPro" id="IPR015422">
    <property type="entry name" value="PyrdxlP-dep_Trfase_small"/>
</dbReference>
<evidence type="ECO:0000313" key="9">
    <source>
        <dbReference type="EMBL" id="TWI38829.1"/>
    </source>
</evidence>
<dbReference type="GO" id="GO:0047804">
    <property type="term" value="F:cysteine-S-conjugate beta-lyase activity"/>
    <property type="evidence" value="ECO:0007669"/>
    <property type="project" value="InterPro"/>
</dbReference>
<dbReference type="Pfam" id="PF01053">
    <property type="entry name" value="Cys_Met_Meta_PP"/>
    <property type="match status" value="1"/>
</dbReference>
<dbReference type="InterPro" id="IPR006233">
    <property type="entry name" value="Cys_b_lyase_bac"/>
</dbReference>
<proteinExistence type="inferred from homology"/>
<evidence type="ECO:0000256" key="8">
    <source>
        <dbReference type="SAM" id="MobiDB-lite"/>
    </source>
</evidence>
<evidence type="ECO:0000256" key="7">
    <source>
        <dbReference type="RuleBase" id="RU362118"/>
    </source>
</evidence>
<evidence type="ECO:0000313" key="10">
    <source>
        <dbReference type="Proteomes" id="UP000317122"/>
    </source>
</evidence>
<comment type="catalytic activity">
    <reaction evidence="5">
        <text>L,L-cystathionine + H2O = L-homocysteine + pyruvate + NH4(+)</text>
        <dbReference type="Rhea" id="RHEA:13965"/>
        <dbReference type="ChEBI" id="CHEBI:15361"/>
        <dbReference type="ChEBI" id="CHEBI:15377"/>
        <dbReference type="ChEBI" id="CHEBI:28938"/>
        <dbReference type="ChEBI" id="CHEBI:58161"/>
        <dbReference type="ChEBI" id="CHEBI:58199"/>
    </reaction>
</comment>
<dbReference type="InterPro" id="IPR000277">
    <property type="entry name" value="Cys/Met-Metab_PyrdxlP-dep_enz"/>
</dbReference>
<evidence type="ECO:0000256" key="5">
    <source>
        <dbReference type="ARBA" id="ARBA00047517"/>
    </source>
</evidence>
<protein>
    <submittedName>
        <fullName evidence="9">Cystathionine beta-lyase</fullName>
    </submittedName>
</protein>
<organism evidence="9 10">
    <name type="scientific">Mesorhizobium tianshanense</name>
    <dbReference type="NCBI Taxonomy" id="39844"/>
    <lineage>
        <taxon>Bacteria</taxon>
        <taxon>Pseudomonadati</taxon>
        <taxon>Pseudomonadota</taxon>
        <taxon>Alphaproteobacteria</taxon>
        <taxon>Hyphomicrobiales</taxon>
        <taxon>Phyllobacteriaceae</taxon>
        <taxon>Mesorhizobium</taxon>
    </lineage>
</organism>
<keyword evidence="3 6" id="KW-0663">Pyridoxal phosphate</keyword>
<dbReference type="InterPro" id="IPR015424">
    <property type="entry name" value="PyrdxlP-dep_Trfase"/>
</dbReference>
<dbReference type="Gene3D" id="3.40.640.10">
    <property type="entry name" value="Type I PLP-dependent aspartate aminotransferase-like (Major domain)"/>
    <property type="match status" value="1"/>
</dbReference>
<dbReference type="PANTHER" id="PTHR43500:SF1">
    <property type="entry name" value="CYSTATHIONINE BETA-LYASE-RELATED"/>
    <property type="match status" value="1"/>
</dbReference>
<comment type="caution">
    <text evidence="9">The sequence shown here is derived from an EMBL/GenBank/DDBJ whole genome shotgun (WGS) entry which is preliminary data.</text>
</comment>
<dbReference type="Proteomes" id="UP000317122">
    <property type="component" value="Unassembled WGS sequence"/>
</dbReference>
<feature type="region of interest" description="Disordered" evidence="8">
    <location>
        <begin position="1"/>
        <end position="21"/>
    </location>
</feature>
<evidence type="ECO:0000256" key="1">
    <source>
        <dbReference type="ARBA" id="ARBA00001933"/>
    </source>
</evidence>
<dbReference type="RefSeq" id="WP_145716808.1">
    <property type="nucleotide sequence ID" value="NZ_BSPF01000075.1"/>
</dbReference>
<evidence type="ECO:0000256" key="2">
    <source>
        <dbReference type="ARBA" id="ARBA00009077"/>
    </source>
</evidence>
<comment type="similarity">
    <text evidence="2 7">Belongs to the trans-sulfuration enzymes family.</text>
</comment>
<dbReference type="GO" id="GO:0019450">
    <property type="term" value="P:L-cysteine catabolic process to pyruvate"/>
    <property type="evidence" value="ECO:0007669"/>
    <property type="project" value="TreeGrafter"/>
</dbReference>
<dbReference type="GO" id="GO:0019346">
    <property type="term" value="P:transsulfuration"/>
    <property type="evidence" value="ECO:0007669"/>
    <property type="project" value="InterPro"/>
</dbReference>
<name>A0A562P350_9HYPH</name>
<comment type="cofactor">
    <cofactor evidence="1 7">
        <name>pyridoxal 5'-phosphate</name>
        <dbReference type="ChEBI" id="CHEBI:597326"/>
    </cofactor>
</comment>
<accession>A0A562P350</accession>
<dbReference type="FunFam" id="3.40.640.10:FF:000046">
    <property type="entry name" value="Cystathionine gamma-lyase"/>
    <property type="match status" value="1"/>
</dbReference>
<evidence type="ECO:0000256" key="3">
    <source>
        <dbReference type="ARBA" id="ARBA00022898"/>
    </source>
</evidence>
<dbReference type="GO" id="GO:0030170">
    <property type="term" value="F:pyridoxal phosphate binding"/>
    <property type="evidence" value="ECO:0007669"/>
    <property type="project" value="InterPro"/>
</dbReference>
<dbReference type="EMBL" id="VLKT01000011">
    <property type="protein sequence ID" value="TWI38829.1"/>
    <property type="molecule type" value="Genomic_DNA"/>
</dbReference>
<keyword evidence="4 9" id="KW-0456">Lyase</keyword>
<dbReference type="AlphaFoldDB" id="A0A562P350"/>
<feature type="modified residue" description="N6-(pyridoxal phosphate)lysine" evidence="6">
    <location>
        <position position="206"/>
    </location>
</feature>